<dbReference type="PANTHER" id="PTHR42685">
    <property type="entry name" value="GERANYLGERANYL DIPHOSPHATE REDUCTASE"/>
    <property type="match status" value="1"/>
</dbReference>
<sequence length="104" mass="11139">MYDVAVIGQGPAGGMAALRLAEAGHSVVAFDRKKRVGDPIHCGEGLGKLALKHTNYPVGDWAIREVKGNRIRMPNGKSVGLMSPGYSIHRWGLDRTISDDAVEA</sequence>
<dbReference type="InterPro" id="IPR003953">
    <property type="entry name" value="FAD-dep_OxRdtase_2_FAD-bd"/>
</dbReference>
<dbReference type="Gene3D" id="3.50.50.60">
    <property type="entry name" value="FAD/NAD(P)-binding domain"/>
    <property type="match status" value="1"/>
</dbReference>
<dbReference type="InterPro" id="IPR050407">
    <property type="entry name" value="Geranylgeranyl_reductase"/>
</dbReference>
<dbReference type="PANTHER" id="PTHR42685:SF18">
    <property type="entry name" value="DIGERANYLGERANYLGLYCEROPHOSPHOLIPID REDUCTASE"/>
    <property type="match status" value="1"/>
</dbReference>
<reference evidence="4" key="1">
    <citation type="submission" date="2018-05" db="EMBL/GenBank/DDBJ databases">
        <authorList>
            <person name="Lanie J.A."/>
            <person name="Ng W.-L."/>
            <person name="Kazmierczak K.M."/>
            <person name="Andrzejewski T.M."/>
            <person name="Davidsen T.M."/>
            <person name="Wayne K.J."/>
            <person name="Tettelin H."/>
            <person name="Glass J.I."/>
            <person name="Rusch D."/>
            <person name="Podicherti R."/>
            <person name="Tsui H.-C.T."/>
            <person name="Winkler M.E."/>
        </authorList>
    </citation>
    <scope>NUCLEOTIDE SEQUENCE</scope>
</reference>
<keyword evidence="2" id="KW-0560">Oxidoreductase</keyword>
<evidence type="ECO:0000259" key="3">
    <source>
        <dbReference type="Pfam" id="PF00890"/>
    </source>
</evidence>
<proteinExistence type="predicted"/>
<dbReference type="AlphaFoldDB" id="A0A382XQN7"/>
<dbReference type="Pfam" id="PF00890">
    <property type="entry name" value="FAD_binding_2"/>
    <property type="match status" value="1"/>
</dbReference>
<keyword evidence="1" id="KW-0285">Flavoprotein</keyword>
<feature type="non-terminal residue" evidence="4">
    <location>
        <position position="104"/>
    </location>
</feature>
<evidence type="ECO:0000313" key="4">
    <source>
        <dbReference type="EMBL" id="SVD73447.1"/>
    </source>
</evidence>
<name>A0A382XQN7_9ZZZZ</name>
<feature type="domain" description="FAD-dependent oxidoreductase 2 FAD-binding" evidence="3">
    <location>
        <begin position="3"/>
        <end position="60"/>
    </location>
</feature>
<protein>
    <recommendedName>
        <fullName evidence="3">FAD-dependent oxidoreductase 2 FAD-binding domain-containing protein</fullName>
    </recommendedName>
</protein>
<dbReference type="SUPFAM" id="SSF51905">
    <property type="entry name" value="FAD/NAD(P)-binding domain"/>
    <property type="match status" value="1"/>
</dbReference>
<evidence type="ECO:0000256" key="2">
    <source>
        <dbReference type="ARBA" id="ARBA00023002"/>
    </source>
</evidence>
<accession>A0A382XQN7</accession>
<organism evidence="4">
    <name type="scientific">marine metagenome</name>
    <dbReference type="NCBI Taxonomy" id="408172"/>
    <lineage>
        <taxon>unclassified sequences</taxon>
        <taxon>metagenomes</taxon>
        <taxon>ecological metagenomes</taxon>
    </lineage>
</organism>
<dbReference type="InterPro" id="IPR036188">
    <property type="entry name" value="FAD/NAD-bd_sf"/>
</dbReference>
<dbReference type="GO" id="GO:0016491">
    <property type="term" value="F:oxidoreductase activity"/>
    <property type="evidence" value="ECO:0007669"/>
    <property type="project" value="UniProtKB-KW"/>
</dbReference>
<evidence type="ECO:0000256" key="1">
    <source>
        <dbReference type="ARBA" id="ARBA00022630"/>
    </source>
</evidence>
<dbReference type="EMBL" id="UINC01169751">
    <property type="protein sequence ID" value="SVD73447.1"/>
    <property type="molecule type" value="Genomic_DNA"/>
</dbReference>
<gene>
    <name evidence="4" type="ORF">METZ01_LOCUS426301</name>
</gene>